<name>A0A8S0RXJ1_OLEEU</name>
<keyword evidence="1" id="KW-0472">Membrane</keyword>
<keyword evidence="1" id="KW-1133">Transmembrane helix</keyword>
<keyword evidence="1" id="KW-0812">Transmembrane</keyword>
<proteinExistence type="predicted"/>
<dbReference type="GO" id="GO:0015098">
    <property type="term" value="F:molybdate ion transmembrane transporter activity"/>
    <property type="evidence" value="ECO:0007669"/>
    <property type="project" value="InterPro"/>
</dbReference>
<organism evidence="2 3">
    <name type="scientific">Olea europaea subsp. europaea</name>
    <dbReference type="NCBI Taxonomy" id="158383"/>
    <lineage>
        <taxon>Eukaryota</taxon>
        <taxon>Viridiplantae</taxon>
        <taxon>Streptophyta</taxon>
        <taxon>Embryophyta</taxon>
        <taxon>Tracheophyta</taxon>
        <taxon>Spermatophyta</taxon>
        <taxon>Magnoliopsida</taxon>
        <taxon>eudicotyledons</taxon>
        <taxon>Gunneridae</taxon>
        <taxon>Pentapetalae</taxon>
        <taxon>asterids</taxon>
        <taxon>lamiids</taxon>
        <taxon>Lamiales</taxon>
        <taxon>Oleaceae</taxon>
        <taxon>Oleeae</taxon>
        <taxon>Olea</taxon>
    </lineage>
</organism>
<dbReference type="EMBL" id="CACTIH010003750">
    <property type="protein sequence ID" value="CAA2984027.1"/>
    <property type="molecule type" value="Genomic_DNA"/>
</dbReference>
<dbReference type="PANTHER" id="PTHR31970">
    <property type="match status" value="1"/>
</dbReference>
<dbReference type="Pfam" id="PF16983">
    <property type="entry name" value="MFS_MOT1"/>
    <property type="match status" value="1"/>
</dbReference>
<feature type="transmembrane region" description="Helical" evidence="1">
    <location>
        <begin position="49"/>
        <end position="74"/>
    </location>
</feature>
<dbReference type="Proteomes" id="UP000594638">
    <property type="component" value="Unassembled WGS sequence"/>
</dbReference>
<dbReference type="AlphaFoldDB" id="A0A8S0RXJ1"/>
<sequence length="102" mass="11346">MGEELQHSTTPLLHHHFQPGWLPRLITSLQLKTSLWSELNGSVGDLGTYIPIVLALTLVSHFDLSTTLIFTVIYKIATGILFRTPMLVQPMKSIAAGSSWLF</sequence>
<evidence type="ECO:0000313" key="3">
    <source>
        <dbReference type="Proteomes" id="UP000594638"/>
    </source>
</evidence>
<dbReference type="InterPro" id="IPR031563">
    <property type="entry name" value="MOT1/MOT2"/>
</dbReference>
<accession>A0A8S0RXJ1</accession>
<dbReference type="Gramene" id="OE9A041761T1">
    <property type="protein sequence ID" value="OE9A041761C1"/>
    <property type="gene ID" value="OE9A041761"/>
</dbReference>
<comment type="caution">
    <text evidence="2">The sequence shown here is derived from an EMBL/GenBank/DDBJ whole genome shotgun (WGS) entry which is preliminary data.</text>
</comment>
<dbReference type="PANTHER" id="PTHR31970:SF9">
    <property type="entry name" value="MOLYBDATE TRANSPORTER 2"/>
    <property type="match status" value="1"/>
</dbReference>
<evidence type="ECO:0000313" key="2">
    <source>
        <dbReference type="EMBL" id="CAA2984027.1"/>
    </source>
</evidence>
<keyword evidence="3" id="KW-1185">Reference proteome</keyword>
<reference evidence="2 3" key="1">
    <citation type="submission" date="2019-12" db="EMBL/GenBank/DDBJ databases">
        <authorList>
            <person name="Alioto T."/>
            <person name="Alioto T."/>
            <person name="Gomez Garrido J."/>
        </authorList>
    </citation>
    <scope>NUCLEOTIDE SEQUENCE [LARGE SCALE GENOMIC DNA]</scope>
</reference>
<protein>
    <submittedName>
        <fullName evidence="2">Molybdate transporter 2</fullName>
    </submittedName>
</protein>
<gene>
    <name evidence="2" type="ORF">OLEA9_A041761</name>
</gene>
<evidence type="ECO:0000256" key="1">
    <source>
        <dbReference type="SAM" id="Phobius"/>
    </source>
</evidence>
<dbReference type="OrthoDB" id="5402974at2759"/>